<comment type="caution">
    <text evidence="1">The sequence shown here is derived from an EMBL/GenBank/DDBJ whole genome shotgun (WGS) entry which is preliminary data.</text>
</comment>
<name>A0AAV8TVI5_9ROSI</name>
<gene>
    <name evidence="1" type="ORF">K2173_017982</name>
</gene>
<protein>
    <submittedName>
        <fullName evidence="1">Uncharacterized protein</fullName>
    </submittedName>
</protein>
<evidence type="ECO:0000313" key="1">
    <source>
        <dbReference type="EMBL" id="KAJ8770491.1"/>
    </source>
</evidence>
<sequence>MESTPMGLEAPRFLLEKIGPRDRCFSEKLGLEAGVSLRNWSPDQSNRFCDPVGLPMSAYGGGYNRNGYGLGNLVPNSSVSMSNGILATAFRLWKWQAGLLLPHGLWKWLCDYHVDLGNGNGGTMCGKWQLVPYEWDVIEGKAREKAIKTLLSLEITHP</sequence>
<dbReference type="Proteomes" id="UP001159364">
    <property type="component" value="Linkage Group LG03"/>
</dbReference>
<organism evidence="1 2">
    <name type="scientific">Erythroxylum novogranatense</name>
    <dbReference type="NCBI Taxonomy" id="1862640"/>
    <lineage>
        <taxon>Eukaryota</taxon>
        <taxon>Viridiplantae</taxon>
        <taxon>Streptophyta</taxon>
        <taxon>Embryophyta</taxon>
        <taxon>Tracheophyta</taxon>
        <taxon>Spermatophyta</taxon>
        <taxon>Magnoliopsida</taxon>
        <taxon>eudicotyledons</taxon>
        <taxon>Gunneridae</taxon>
        <taxon>Pentapetalae</taxon>
        <taxon>rosids</taxon>
        <taxon>fabids</taxon>
        <taxon>Malpighiales</taxon>
        <taxon>Erythroxylaceae</taxon>
        <taxon>Erythroxylum</taxon>
    </lineage>
</organism>
<dbReference type="AlphaFoldDB" id="A0AAV8TVI5"/>
<proteinExistence type="predicted"/>
<dbReference type="EMBL" id="JAIWQS010000003">
    <property type="protein sequence ID" value="KAJ8770491.1"/>
    <property type="molecule type" value="Genomic_DNA"/>
</dbReference>
<accession>A0AAV8TVI5</accession>
<reference evidence="1 2" key="1">
    <citation type="submission" date="2021-09" db="EMBL/GenBank/DDBJ databases">
        <title>Genomic insights and catalytic innovation underlie evolution of tropane alkaloids biosynthesis.</title>
        <authorList>
            <person name="Wang Y.-J."/>
            <person name="Tian T."/>
            <person name="Huang J.-P."/>
            <person name="Huang S.-X."/>
        </authorList>
    </citation>
    <scope>NUCLEOTIDE SEQUENCE [LARGE SCALE GENOMIC DNA]</scope>
    <source>
        <strain evidence="1">KIB-2018</strain>
        <tissue evidence="1">Leaf</tissue>
    </source>
</reference>
<keyword evidence="2" id="KW-1185">Reference proteome</keyword>
<evidence type="ECO:0000313" key="2">
    <source>
        <dbReference type="Proteomes" id="UP001159364"/>
    </source>
</evidence>